<evidence type="ECO:0000256" key="2">
    <source>
        <dbReference type="ARBA" id="ARBA00007242"/>
    </source>
</evidence>
<feature type="region of interest" description="Disordered" evidence="6">
    <location>
        <begin position="279"/>
        <end position="311"/>
    </location>
</feature>
<gene>
    <name evidence="9" type="ORF">G5714_004167</name>
</gene>
<protein>
    <recommendedName>
        <fullName evidence="8">G-protein coupled receptors family 3 profile domain-containing protein</fullName>
    </recommendedName>
</protein>
<keyword evidence="4 7" id="KW-1133">Transmembrane helix</keyword>
<dbReference type="EMBL" id="JAAMOB010000003">
    <property type="protein sequence ID" value="KAF4116678.1"/>
    <property type="molecule type" value="Genomic_DNA"/>
</dbReference>
<keyword evidence="3 7" id="KW-0812">Transmembrane</keyword>
<feature type="transmembrane region" description="Helical" evidence="7">
    <location>
        <begin position="168"/>
        <end position="187"/>
    </location>
</feature>
<organism evidence="9 10">
    <name type="scientific">Onychostoma macrolepis</name>
    <dbReference type="NCBI Taxonomy" id="369639"/>
    <lineage>
        <taxon>Eukaryota</taxon>
        <taxon>Metazoa</taxon>
        <taxon>Chordata</taxon>
        <taxon>Craniata</taxon>
        <taxon>Vertebrata</taxon>
        <taxon>Euteleostomi</taxon>
        <taxon>Actinopterygii</taxon>
        <taxon>Neopterygii</taxon>
        <taxon>Teleostei</taxon>
        <taxon>Ostariophysi</taxon>
        <taxon>Cypriniformes</taxon>
        <taxon>Cyprinidae</taxon>
        <taxon>Acrossocheilinae</taxon>
        <taxon>Onychostoma</taxon>
    </lineage>
</organism>
<feature type="transmembrane region" description="Helical" evidence="7">
    <location>
        <begin position="64"/>
        <end position="87"/>
    </location>
</feature>
<feature type="transmembrane region" description="Helical" evidence="7">
    <location>
        <begin position="129"/>
        <end position="148"/>
    </location>
</feature>
<dbReference type="GO" id="GO:0070062">
    <property type="term" value="C:extracellular exosome"/>
    <property type="evidence" value="ECO:0007669"/>
    <property type="project" value="TreeGrafter"/>
</dbReference>
<dbReference type="AlphaFoldDB" id="A0A7J6DBH1"/>
<comment type="subcellular location">
    <subcellularLocation>
        <location evidence="1">Membrane</location>
        <topology evidence="1">Multi-pass membrane protein</topology>
    </subcellularLocation>
</comment>
<comment type="similarity">
    <text evidence="2">Belongs to the G-protein coupled receptor 3 family.</text>
</comment>
<dbReference type="Pfam" id="PF00003">
    <property type="entry name" value="7tm_3"/>
    <property type="match status" value="1"/>
</dbReference>
<name>A0A7J6DBH1_9TELE</name>
<comment type="caution">
    <text evidence="9">The sequence shown here is derived from an EMBL/GenBank/DDBJ whole genome shotgun (WGS) entry which is preliminary data.</text>
</comment>
<feature type="transmembrane region" description="Helical" evidence="7">
    <location>
        <begin position="32"/>
        <end position="57"/>
    </location>
</feature>
<dbReference type="GO" id="GO:0005886">
    <property type="term" value="C:plasma membrane"/>
    <property type="evidence" value="ECO:0007669"/>
    <property type="project" value="TreeGrafter"/>
</dbReference>
<evidence type="ECO:0000313" key="10">
    <source>
        <dbReference type="Proteomes" id="UP000579812"/>
    </source>
</evidence>
<evidence type="ECO:0000256" key="6">
    <source>
        <dbReference type="SAM" id="MobiDB-lite"/>
    </source>
</evidence>
<accession>A0A7J6DBH1</accession>
<dbReference type="Proteomes" id="UP000579812">
    <property type="component" value="Unassembled WGS sequence"/>
</dbReference>
<evidence type="ECO:0000256" key="3">
    <source>
        <dbReference type="ARBA" id="ARBA00022692"/>
    </source>
</evidence>
<proteinExistence type="inferred from homology"/>
<feature type="transmembrane region" description="Helical" evidence="7">
    <location>
        <begin position="208"/>
        <end position="227"/>
    </location>
</feature>
<sequence>MELLARGQRSNGLRPAGCGSALPPEFWPLCDAWGIAVQAVAGAGLVSCAGLMLALLWSACASGAALMLFLLATAGIFSLPYCFLVALSPQTCPARVFAFSVLFSLAFGALLARGLALLGVALARGWREAGLAAALALVQVIVAAEWLLVVLVRDERTCQFSQSEFVMLQIYVMVLLAAALATALLFLRRACVSYSYSSSGRPRRRSKLRAVLLVLTLLLSAAVWIVWVTLLTHRSHSLLWDEPVICAMLTANGWVLLLGHGFPQVLLLHERAAPARDPPLDLTGWRSPRTLPPAPPDPKTGAENPGFQTDADARRANNWVANRKRKGKNGQPCLIALPISNLLDEISAERDYSIPRPSTTNITYEE</sequence>
<dbReference type="PANTHER" id="PTHR14511:SF7">
    <property type="entry name" value="RETINOIC ACID-INDUCED PROTEIN 3"/>
    <property type="match status" value="1"/>
</dbReference>
<dbReference type="GO" id="GO:0043235">
    <property type="term" value="C:receptor complex"/>
    <property type="evidence" value="ECO:0007669"/>
    <property type="project" value="TreeGrafter"/>
</dbReference>
<evidence type="ECO:0000256" key="1">
    <source>
        <dbReference type="ARBA" id="ARBA00004141"/>
    </source>
</evidence>
<keyword evidence="10" id="KW-1185">Reference proteome</keyword>
<evidence type="ECO:0000313" key="9">
    <source>
        <dbReference type="EMBL" id="KAF4116678.1"/>
    </source>
</evidence>
<feature type="domain" description="G-protein coupled receptors family 3 profile" evidence="8">
    <location>
        <begin position="31"/>
        <end position="263"/>
    </location>
</feature>
<reference evidence="9 10" key="1">
    <citation type="submission" date="2020-04" db="EMBL/GenBank/DDBJ databases">
        <title>Chromosome-level genome assembly of a cyprinid fish Onychostoma macrolepis by integration of Nanopore Sequencing, Bionano and Hi-C technology.</title>
        <authorList>
            <person name="Wang D."/>
        </authorList>
    </citation>
    <scope>NUCLEOTIDE SEQUENCE [LARGE SCALE GENOMIC DNA]</scope>
    <source>
        <strain evidence="9">SWU-2019</strain>
        <tissue evidence="9">Muscle</tissue>
    </source>
</reference>
<keyword evidence="5 7" id="KW-0472">Membrane</keyword>
<evidence type="ECO:0000256" key="5">
    <source>
        <dbReference type="ARBA" id="ARBA00023136"/>
    </source>
</evidence>
<dbReference type="GO" id="GO:0004930">
    <property type="term" value="F:G protein-coupled receptor activity"/>
    <property type="evidence" value="ECO:0007669"/>
    <property type="project" value="InterPro"/>
</dbReference>
<feature type="transmembrane region" description="Helical" evidence="7">
    <location>
        <begin position="99"/>
        <end position="122"/>
    </location>
</feature>
<feature type="transmembrane region" description="Helical" evidence="7">
    <location>
        <begin position="247"/>
        <end position="268"/>
    </location>
</feature>
<dbReference type="PANTHER" id="PTHR14511">
    <property type="entry name" value="G PROTEIN COUPLED RECEPTOR, CLASS C, GROUP 5"/>
    <property type="match status" value="1"/>
</dbReference>
<evidence type="ECO:0000256" key="4">
    <source>
        <dbReference type="ARBA" id="ARBA00022989"/>
    </source>
</evidence>
<dbReference type="InterPro" id="IPR017978">
    <property type="entry name" value="GPCR_3_C"/>
</dbReference>
<dbReference type="InterPro" id="IPR051753">
    <property type="entry name" value="RA-inducible_GPCR3"/>
</dbReference>
<evidence type="ECO:0000256" key="7">
    <source>
        <dbReference type="SAM" id="Phobius"/>
    </source>
</evidence>
<evidence type="ECO:0000259" key="8">
    <source>
        <dbReference type="Pfam" id="PF00003"/>
    </source>
</evidence>
<dbReference type="GO" id="GO:0030295">
    <property type="term" value="F:protein kinase activator activity"/>
    <property type="evidence" value="ECO:0007669"/>
    <property type="project" value="TreeGrafter"/>
</dbReference>